<accession>A0ABD6TC01</accession>
<evidence type="ECO:0000313" key="1">
    <source>
        <dbReference type="EMBL" id="PHF03917.1"/>
    </source>
</evidence>
<evidence type="ECO:0000313" key="2">
    <source>
        <dbReference type="Proteomes" id="UP000221918"/>
    </source>
</evidence>
<dbReference type="EMBL" id="NUTL01000020">
    <property type="protein sequence ID" value="PHF03917.1"/>
    <property type="molecule type" value="Genomic_DNA"/>
</dbReference>
<comment type="caution">
    <text evidence="1">The sequence shown here is derived from an EMBL/GenBank/DDBJ whole genome shotgun (WGS) entry which is preliminary data.</text>
</comment>
<sequence>MGMHRQEIEIHGNEISSAISYAEQIEKGVKESLQQANELKSHVTGSRWNGKTRDAFLCYLELLIQYNSEVADALEGQTKALKELDKNIHSFTNRDEVENIKRLK</sequence>
<dbReference type="Pfam" id="PF06013">
    <property type="entry name" value="WXG100"/>
    <property type="match status" value="1"/>
</dbReference>
<dbReference type="Proteomes" id="UP000221918">
    <property type="component" value="Unassembled WGS sequence"/>
</dbReference>
<proteinExistence type="predicted"/>
<evidence type="ECO:0008006" key="3">
    <source>
        <dbReference type="Google" id="ProtNLM"/>
    </source>
</evidence>
<dbReference type="InterPro" id="IPR010310">
    <property type="entry name" value="T7SS_ESAT-6-like"/>
</dbReference>
<reference evidence="1 2" key="1">
    <citation type="submission" date="2017-09" db="EMBL/GenBank/DDBJ databases">
        <title>Large-scale bioinformatics analysis of Bacillus genomes uncovers conserved roles of natural products in bacterial physiology.</title>
        <authorList>
            <consortium name="Agbiome Team Llc"/>
            <person name="Bleich R.M."/>
            <person name="Grubbs K.J."/>
            <person name="Santa Maria K.C."/>
            <person name="Allen S.E."/>
            <person name="Farag S."/>
            <person name="Shank E.A."/>
            <person name="Bowers A."/>
        </authorList>
    </citation>
    <scope>NUCLEOTIDE SEQUENCE [LARGE SCALE GENOMIC DNA]</scope>
    <source>
        <strain evidence="1 2">AFS037265</strain>
    </source>
</reference>
<organism evidence="1 2">
    <name type="scientific">Bacillus pseudomycoides</name>
    <dbReference type="NCBI Taxonomy" id="64104"/>
    <lineage>
        <taxon>Bacteria</taxon>
        <taxon>Bacillati</taxon>
        <taxon>Bacillota</taxon>
        <taxon>Bacilli</taxon>
        <taxon>Bacillales</taxon>
        <taxon>Bacillaceae</taxon>
        <taxon>Bacillus</taxon>
        <taxon>Bacillus cereus group</taxon>
    </lineage>
</organism>
<dbReference type="AlphaFoldDB" id="A0ABD6TC01"/>
<gene>
    <name evidence="1" type="ORF">COF81_04050</name>
</gene>
<name>A0ABD6TC01_9BACI</name>
<protein>
    <recommendedName>
        <fullName evidence="3">WXG100 family type VII secretion target</fullName>
    </recommendedName>
</protein>